<dbReference type="FunFam" id="3.40.50.300:FF:001498">
    <property type="entry name" value="ATP-dependent DNA helicase"/>
    <property type="match status" value="1"/>
</dbReference>
<protein>
    <submittedName>
        <fullName evidence="2">Helix-turn-helix domain-containing protein</fullName>
    </submittedName>
</protein>
<dbReference type="Gene3D" id="2.30.30.940">
    <property type="match status" value="1"/>
</dbReference>
<dbReference type="PANTHER" id="PTHR47642:SF7">
    <property type="entry name" value="ATP-DEPENDENT DNA HELICASE PIF1"/>
    <property type="match status" value="1"/>
</dbReference>
<dbReference type="SMART" id="SM00382">
    <property type="entry name" value="AAA"/>
    <property type="match status" value="1"/>
</dbReference>
<dbReference type="PANTHER" id="PTHR47642">
    <property type="entry name" value="ATP-DEPENDENT DNA HELICASE"/>
    <property type="match status" value="1"/>
</dbReference>
<evidence type="ECO:0000313" key="3">
    <source>
        <dbReference type="Proteomes" id="UP000787419"/>
    </source>
</evidence>
<dbReference type="GO" id="GO:0006281">
    <property type="term" value="P:DNA repair"/>
    <property type="evidence" value="ECO:0007669"/>
    <property type="project" value="InterPro"/>
</dbReference>
<dbReference type="Pfam" id="PF14493">
    <property type="entry name" value="HTH_40"/>
    <property type="match status" value="1"/>
</dbReference>
<dbReference type="Pfam" id="PF05970">
    <property type="entry name" value="PIF1"/>
    <property type="match status" value="1"/>
</dbReference>
<gene>
    <name evidence="2" type="ORF">HXN55_01000</name>
</gene>
<dbReference type="InterPro" id="IPR027417">
    <property type="entry name" value="P-loop_NTPase"/>
</dbReference>
<dbReference type="GO" id="GO:0000723">
    <property type="term" value="P:telomere maintenance"/>
    <property type="evidence" value="ECO:0007669"/>
    <property type="project" value="InterPro"/>
</dbReference>
<evidence type="ECO:0000259" key="1">
    <source>
        <dbReference type="SMART" id="SM00382"/>
    </source>
</evidence>
<comment type="caution">
    <text evidence="2">The sequence shown here is derived from an EMBL/GenBank/DDBJ whole genome shotgun (WGS) entry which is preliminary data.</text>
</comment>
<evidence type="ECO:0000313" key="2">
    <source>
        <dbReference type="EMBL" id="MBF1445951.1"/>
    </source>
</evidence>
<organism evidence="2 3">
    <name type="scientific">Prevotella nigrescens</name>
    <dbReference type="NCBI Taxonomy" id="28133"/>
    <lineage>
        <taxon>Bacteria</taxon>
        <taxon>Pseudomonadati</taxon>
        <taxon>Bacteroidota</taxon>
        <taxon>Bacteroidia</taxon>
        <taxon>Bacteroidales</taxon>
        <taxon>Prevotellaceae</taxon>
        <taxon>Prevotella</taxon>
    </lineage>
</organism>
<reference evidence="2" key="1">
    <citation type="submission" date="2020-04" db="EMBL/GenBank/DDBJ databases">
        <title>Deep metagenomics examines the oral microbiome during advanced dental caries in children, revealing novel taxa and co-occurrences with host molecules.</title>
        <authorList>
            <person name="Baker J.L."/>
            <person name="Morton J.T."/>
            <person name="Dinis M."/>
            <person name="Alvarez R."/>
            <person name="Tran N.C."/>
            <person name="Knight R."/>
            <person name="Edlund A."/>
        </authorList>
    </citation>
    <scope>NUCLEOTIDE SEQUENCE</scope>
    <source>
        <strain evidence="2">JCVI_32_bin.50</strain>
    </source>
</reference>
<dbReference type="AlphaFoldDB" id="A0A9D5WUK5"/>
<dbReference type="InterPro" id="IPR029491">
    <property type="entry name" value="Helicase_HTH"/>
</dbReference>
<name>A0A9D5WUK5_9BACT</name>
<dbReference type="SUPFAM" id="SSF52540">
    <property type="entry name" value="P-loop containing nucleoside triphosphate hydrolases"/>
    <property type="match status" value="2"/>
</dbReference>
<dbReference type="CDD" id="cd18809">
    <property type="entry name" value="SF1_C_RecD"/>
    <property type="match status" value="1"/>
</dbReference>
<proteinExistence type="predicted"/>
<sequence>MEKNTELRNAWDFVEHTGIGIFLTGKAGTGKTTFLRAIKQHSTKRMIVVAPTGVAAINANGVTIHSFFQLPLSPFVPESMVKPRFEYSKQKRQIMRTLDLLIIDEISMVRADILDAIDSILRRFREHNKPFGGVQLLMIGDLQQLTPIVKPEEEKLLSRYYNTPYFFDSKALQSTQYVTIELTKVFRQQDEVFINILNHFRNGNVTDNDFEILNKRYQANFNPGKNSDYIHLTTHNRIADNINDRQLEQIKEKAYKFCARTEGQFPENSYPADYELTLKCGAQVMFIHNDRSERYYNGKIGRITYIDKEKIVVTCPNEDEAIEVEPQTWENTRYTLNEQTKQIEGEVLGTFTQYPLRLAWAITIHKSQGLTFEHAIIDAQQAFASGQVYVALSRCRSLEGLVLASTLNKNAVINDARVDSYIAQQNMRAVESIKNLPLLKEEYYRLMLLELFNFNEIFTAESALFRTLVEYFHKHAKLIALHQTTLTDLQKRILNISTKWTLFIKGIPTAELHNPEFLNRIKNSAQYFYNELSNIFPEQIEQTKGIESKNKEAIKRIDNNIADLEQNRIAKLLLLEDMMAEDFSTSHYLKCKQEAILISMGDENVAKQRNKKRKTKADKKEKEATHTISYKLYKAGMNLKAIAKERGLTLQTIVNHIAKYVRSGDLQATDFVEEKKITTIRHIANNLPPNEGIKYIKDACPPDVTYNDITLVLAEKEKTK</sequence>
<dbReference type="EMBL" id="JABZTM010000005">
    <property type="protein sequence ID" value="MBF1445951.1"/>
    <property type="molecule type" value="Genomic_DNA"/>
</dbReference>
<feature type="domain" description="AAA+ ATPase" evidence="1">
    <location>
        <begin position="17"/>
        <end position="253"/>
    </location>
</feature>
<dbReference type="InterPro" id="IPR051055">
    <property type="entry name" value="PIF1_helicase"/>
</dbReference>
<dbReference type="InterPro" id="IPR010285">
    <property type="entry name" value="DNA_helicase_pif1-like_DEAD"/>
</dbReference>
<dbReference type="InterPro" id="IPR003593">
    <property type="entry name" value="AAA+_ATPase"/>
</dbReference>
<dbReference type="Proteomes" id="UP000787419">
    <property type="component" value="Unassembled WGS sequence"/>
</dbReference>
<dbReference type="Gene3D" id="3.40.50.300">
    <property type="entry name" value="P-loop containing nucleotide triphosphate hydrolases"/>
    <property type="match status" value="2"/>
</dbReference>
<dbReference type="GO" id="GO:0003678">
    <property type="term" value="F:DNA helicase activity"/>
    <property type="evidence" value="ECO:0007669"/>
    <property type="project" value="InterPro"/>
</dbReference>
<accession>A0A9D5WUK5</accession>
<dbReference type="RefSeq" id="WP_278488867.1">
    <property type="nucleotide sequence ID" value="NZ_CAJZDG010000042.1"/>
</dbReference>